<protein>
    <submittedName>
        <fullName evidence="2">Uncharacterized protein</fullName>
    </submittedName>
</protein>
<evidence type="ECO:0000256" key="1">
    <source>
        <dbReference type="SAM" id="MobiDB-lite"/>
    </source>
</evidence>
<name>A0AAW0MFU0_9GOBI</name>
<evidence type="ECO:0000313" key="3">
    <source>
        <dbReference type="Proteomes" id="UP001460270"/>
    </source>
</evidence>
<feature type="region of interest" description="Disordered" evidence="1">
    <location>
        <begin position="127"/>
        <end position="163"/>
    </location>
</feature>
<dbReference type="EMBL" id="JBBPFD010000491">
    <property type="protein sequence ID" value="KAK7878550.1"/>
    <property type="molecule type" value="Genomic_DNA"/>
</dbReference>
<dbReference type="AlphaFoldDB" id="A0AAW0MFU0"/>
<sequence length="241" mass="25404">MSASLVTLFPVEQCAFMSALTTDNNTLVLEPSAPVFSESHMSSSGAAAAERAWPESRGGSTKTQWRGHCHPPTACVAVHGCLLHTAQAGGALKISFHNCPICIQLCERSTKAVGQLVAMGGDWRDMGRSELEAGGDDEGASRPPLTVGQSQTSQTSSDITQKQQQDMVSLSLGQLPSGHASEHADVKFTKKYELGGIFKAGCVSAGLQCVVISRHHLHCSGTDQSGVRACLPQLPMGRCTL</sequence>
<dbReference type="Proteomes" id="UP001460270">
    <property type="component" value="Unassembled WGS sequence"/>
</dbReference>
<proteinExistence type="predicted"/>
<gene>
    <name evidence="2" type="ORF">WMY93_030386</name>
</gene>
<comment type="caution">
    <text evidence="2">The sequence shown here is derived from an EMBL/GenBank/DDBJ whole genome shotgun (WGS) entry which is preliminary data.</text>
</comment>
<feature type="compositionally biased region" description="Low complexity" evidence="1">
    <location>
        <begin position="146"/>
        <end position="163"/>
    </location>
</feature>
<evidence type="ECO:0000313" key="2">
    <source>
        <dbReference type="EMBL" id="KAK7878550.1"/>
    </source>
</evidence>
<organism evidence="2 3">
    <name type="scientific">Mugilogobius chulae</name>
    <name type="common">yellowstripe goby</name>
    <dbReference type="NCBI Taxonomy" id="88201"/>
    <lineage>
        <taxon>Eukaryota</taxon>
        <taxon>Metazoa</taxon>
        <taxon>Chordata</taxon>
        <taxon>Craniata</taxon>
        <taxon>Vertebrata</taxon>
        <taxon>Euteleostomi</taxon>
        <taxon>Actinopterygii</taxon>
        <taxon>Neopterygii</taxon>
        <taxon>Teleostei</taxon>
        <taxon>Neoteleostei</taxon>
        <taxon>Acanthomorphata</taxon>
        <taxon>Gobiaria</taxon>
        <taxon>Gobiiformes</taxon>
        <taxon>Gobioidei</taxon>
        <taxon>Gobiidae</taxon>
        <taxon>Gobionellinae</taxon>
        <taxon>Mugilogobius</taxon>
    </lineage>
</organism>
<feature type="region of interest" description="Disordered" evidence="1">
    <location>
        <begin position="46"/>
        <end position="65"/>
    </location>
</feature>
<keyword evidence="3" id="KW-1185">Reference proteome</keyword>
<accession>A0AAW0MFU0</accession>
<reference evidence="3" key="1">
    <citation type="submission" date="2024-04" db="EMBL/GenBank/DDBJ databases">
        <title>Salinicola lusitanus LLJ914,a marine bacterium isolated from the Okinawa Trough.</title>
        <authorList>
            <person name="Li J."/>
        </authorList>
    </citation>
    <scope>NUCLEOTIDE SEQUENCE [LARGE SCALE GENOMIC DNA]</scope>
</reference>